<dbReference type="Pfam" id="PF13649">
    <property type="entry name" value="Methyltransf_25"/>
    <property type="match status" value="1"/>
</dbReference>
<proteinExistence type="predicted"/>
<dbReference type="InterPro" id="IPR041698">
    <property type="entry name" value="Methyltransf_25"/>
</dbReference>
<evidence type="ECO:0000259" key="1">
    <source>
        <dbReference type="Pfam" id="PF13649"/>
    </source>
</evidence>
<keyword evidence="2" id="KW-0808">Transferase</keyword>
<organism evidence="2 3">
    <name type="scientific">Rubrobacter taiwanensis</name>
    <dbReference type="NCBI Taxonomy" id="185139"/>
    <lineage>
        <taxon>Bacteria</taxon>
        <taxon>Bacillati</taxon>
        <taxon>Actinomycetota</taxon>
        <taxon>Rubrobacteria</taxon>
        <taxon>Rubrobacterales</taxon>
        <taxon>Rubrobacteraceae</taxon>
        <taxon>Rubrobacter</taxon>
    </lineage>
</organism>
<dbReference type="AlphaFoldDB" id="A0A4R1BNK8"/>
<evidence type="ECO:0000313" key="3">
    <source>
        <dbReference type="Proteomes" id="UP000295244"/>
    </source>
</evidence>
<name>A0A4R1BNK8_9ACTN</name>
<accession>A0A4R1BNK8</accession>
<dbReference type="EMBL" id="SKBU01000009">
    <property type="protein sequence ID" value="TCJ18855.1"/>
    <property type="molecule type" value="Genomic_DNA"/>
</dbReference>
<comment type="caution">
    <text evidence="2">The sequence shown here is derived from an EMBL/GenBank/DDBJ whole genome shotgun (WGS) entry which is preliminary data.</text>
</comment>
<dbReference type="OrthoDB" id="5241844at2"/>
<dbReference type="InterPro" id="IPR029063">
    <property type="entry name" value="SAM-dependent_MTases_sf"/>
</dbReference>
<dbReference type="Proteomes" id="UP000295244">
    <property type="component" value="Unassembled WGS sequence"/>
</dbReference>
<gene>
    <name evidence="2" type="ORF">E0L93_04960</name>
</gene>
<keyword evidence="2" id="KW-0489">Methyltransferase</keyword>
<dbReference type="CDD" id="cd02440">
    <property type="entry name" value="AdoMet_MTases"/>
    <property type="match status" value="1"/>
</dbReference>
<keyword evidence="3" id="KW-1185">Reference proteome</keyword>
<protein>
    <submittedName>
        <fullName evidence="2">Class I SAM-dependent methyltransferase</fullName>
    </submittedName>
</protein>
<dbReference type="Gene3D" id="3.40.50.150">
    <property type="entry name" value="Vaccinia Virus protein VP39"/>
    <property type="match status" value="1"/>
</dbReference>
<dbReference type="GO" id="GO:0032259">
    <property type="term" value="P:methylation"/>
    <property type="evidence" value="ECO:0007669"/>
    <property type="project" value="UniProtKB-KW"/>
</dbReference>
<feature type="domain" description="Methyltransferase" evidence="1">
    <location>
        <begin position="40"/>
        <end position="135"/>
    </location>
</feature>
<dbReference type="GO" id="GO:0008168">
    <property type="term" value="F:methyltransferase activity"/>
    <property type="evidence" value="ECO:0007669"/>
    <property type="project" value="UniProtKB-KW"/>
</dbReference>
<dbReference type="SUPFAM" id="SSF53335">
    <property type="entry name" value="S-adenosyl-L-methionine-dependent methyltransferases"/>
    <property type="match status" value="1"/>
</dbReference>
<evidence type="ECO:0000313" key="2">
    <source>
        <dbReference type="EMBL" id="TCJ18855.1"/>
    </source>
</evidence>
<sequence>MPLSPGEREEYESDLIAFCDRELDLLGEIRGLRTLYAGGAAALWIEGLSQRLGEEGELHVLELDAGKVEAARELLREAALAAPVRLIRGDVHAPPFEAGSFDLVYSAGLFHELDVSERPAEAALEGMAALLRPGGRLATSDFVDQVPALQLEDEALEAELARAGGRRLYGIGPPERLVKLHRKVLSGLRWHISPPFRIRHLGRVIVEGDDFAQRARGSGLLRRRARFLERVRREGYTRPATLYVEGFAPTVPGSRSRGRS</sequence>
<reference evidence="2 3" key="1">
    <citation type="submission" date="2019-03" db="EMBL/GenBank/DDBJ databases">
        <title>Whole genome sequence of a novel Rubrobacter taiwanensis strain, isolated from Yellowstone National Park.</title>
        <authorList>
            <person name="Freed S."/>
            <person name="Ramaley R.F."/>
            <person name="Kyndt J.A."/>
        </authorList>
    </citation>
    <scope>NUCLEOTIDE SEQUENCE [LARGE SCALE GENOMIC DNA]</scope>
    <source>
        <strain evidence="2 3">Yellowstone</strain>
    </source>
</reference>